<reference evidence="1 2" key="1">
    <citation type="submission" date="2014-04" db="EMBL/GenBank/DDBJ databases">
        <authorList>
            <consortium name="DOE Joint Genome Institute"/>
            <person name="Kuo A."/>
            <person name="Kohler A."/>
            <person name="Nagy L.G."/>
            <person name="Floudas D."/>
            <person name="Copeland A."/>
            <person name="Barry K.W."/>
            <person name="Cichocki N."/>
            <person name="Veneault-Fourrey C."/>
            <person name="LaButti K."/>
            <person name="Lindquist E.A."/>
            <person name="Lipzen A."/>
            <person name="Lundell T."/>
            <person name="Morin E."/>
            <person name="Murat C."/>
            <person name="Sun H."/>
            <person name="Tunlid A."/>
            <person name="Henrissat B."/>
            <person name="Grigoriev I.V."/>
            <person name="Hibbett D.S."/>
            <person name="Martin F."/>
            <person name="Nordberg H.P."/>
            <person name="Cantor M.N."/>
            <person name="Hua S.X."/>
        </authorList>
    </citation>
    <scope>NUCLEOTIDE SEQUENCE [LARGE SCALE GENOMIC DNA]</scope>
    <source>
        <strain evidence="1 2">LaAM-08-1</strain>
    </source>
</reference>
<organism evidence="1 2">
    <name type="scientific">Laccaria amethystina LaAM-08-1</name>
    <dbReference type="NCBI Taxonomy" id="1095629"/>
    <lineage>
        <taxon>Eukaryota</taxon>
        <taxon>Fungi</taxon>
        <taxon>Dikarya</taxon>
        <taxon>Basidiomycota</taxon>
        <taxon>Agaricomycotina</taxon>
        <taxon>Agaricomycetes</taxon>
        <taxon>Agaricomycetidae</taxon>
        <taxon>Agaricales</taxon>
        <taxon>Agaricineae</taxon>
        <taxon>Hydnangiaceae</taxon>
        <taxon>Laccaria</taxon>
    </lineage>
</organism>
<gene>
    <name evidence="1" type="ORF">K443DRAFT_71</name>
</gene>
<dbReference type="Proteomes" id="UP000054477">
    <property type="component" value="Unassembled WGS sequence"/>
</dbReference>
<dbReference type="AlphaFoldDB" id="A0A0C9YIE8"/>
<evidence type="ECO:0000313" key="2">
    <source>
        <dbReference type="Proteomes" id="UP000054477"/>
    </source>
</evidence>
<accession>A0A0C9YIE8</accession>
<name>A0A0C9YIE8_9AGAR</name>
<reference evidence="2" key="2">
    <citation type="submission" date="2015-01" db="EMBL/GenBank/DDBJ databases">
        <title>Evolutionary Origins and Diversification of the Mycorrhizal Mutualists.</title>
        <authorList>
            <consortium name="DOE Joint Genome Institute"/>
            <consortium name="Mycorrhizal Genomics Consortium"/>
            <person name="Kohler A."/>
            <person name="Kuo A."/>
            <person name="Nagy L.G."/>
            <person name="Floudas D."/>
            <person name="Copeland A."/>
            <person name="Barry K.W."/>
            <person name="Cichocki N."/>
            <person name="Veneault-Fourrey C."/>
            <person name="LaButti K."/>
            <person name="Lindquist E.A."/>
            <person name="Lipzen A."/>
            <person name="Lundell T."/>
            <person name="Morin E."/>
            <person name="Murat C."/>
            <person name="Riley R."/>
            <person name="Ohm R."/>
            <person name="Sun H."/>
            <person name="Tunlid A."/>
            <person name="Henrissat B."/>
            <person name="Grigoriev I.V."/>
            <person name="Hibbett D.S."/>
            <person name="Martin F."/>
        </authorList>
    </citation>
    <scope>NUCLEOTIDE SEQUENCE [LARGE SCALE GENOMIC DNA]</scope>
    <source>
        <strain evidence="2">LaAM-08-1</strain>
    </source>
</reference>
<keyword evidence="2" id="KW-1185">Reference proteome</keyword>
<proteinExistence type="predicted"/>
<dbReference type="HOGENOM" id="CLU_2512954_0_0_1"/>
<dbReference type="EMBL" id="KN838536">
    <property type="protein sequence ID" value="KIK10072.1"/>
    <property type="molecule type" value="Genomic_DNA"/>
</dbReference>
<evidence type="ECO:0000313" key="1">
    <source>
        <dbReference type="EMBL" id="KIK10072.1"/>
    </source>
</evidence>
<protein>
    <submittedName>
        <fullName evidence="1">Uncharacterized protein</fullName>
    </submittedName>
</protein>
<sequence length="85" mass="9647">MLPSANLHRKHCKSEQLFDAVPPTELHARYFKSIEISPMRATRKHLGLVKAHLSLMEALIILRKGLPLSLTQAARKNEFICESLT</sequence>